<accession>A0AAV2H645</accession>
<dbReference type="Proteomes" id="UP001497497">
    <property type="component" value="Unassembled WGS sequence"/>
</dbReference>
<sequence>MWKSDPGQQEISRKKQCVLQMGRRNFKSGASCLSGTFPVKCVQIDSVLGKLTVGEPTTSVQKIPCQSLIVQVQSADLIDQPNNNLSIFKFKINVPLKLTFLHQI</sequence>
<evidence type="ECO:0000313" key="2">
    <source>
        <dbReference type="Proteomes" id="UP001497497"/>
    </source>
</evidence>
<name>A0AAV2H645_LYMST</name>
<comment type="caution">
    <text evidence="1">The sequence shown here is derived from an EMBL/GenBank/DDBJ whole genome shotgun (WGS) entry which is preliminary data.</text>
</comment>
<protein>
    <submittedName>
        <fullName evidence="1">Uncharacterized protein</fullName>
    </submittedName>
</protein>
<dbReference type="AlphaFoldDB" id="A0AAV2H645"/>
<organism evidence="1 2">
    <name type="scientific">Lymnaea stagnalis</name>
    <name type="common">Great pond snail</name>
    <name type="synonym">Helix stagnalis</name>
    <dbReference type="NCBI Taxonomy" id="6523"/>
    <lineage>
        <taxon>Eukaryota</taxon>
        <taxon>Metazoa</taxon>
        <taxon>Spiralia</taxon>
        <taxon>Lophotrochozoa</taxon>
        <taxon>Mollusca</taxon>
        <taxon>Gastropoda</taxon>
        <taxon>Heterobranchia</taxon>
        <taxon>Euthyneura</taxon>
        <taxon>Panpulmonata</taxon>
        <taxon>Hygrophila</taxon>
        <taxon>Lymnaeoidea</taxon>
        <taxon>Lymnaeidae</taxon>
        <taxon>Lymnaea</taxon>
    </lineage>
</organism>
<keyword evidence="2" id="KW-1185">Reference proteome</keyword>
<proteinExistence type="predicted"/>
<evidence type="ECO:0000313" key="1">
    <source>
        <dbReference type="EMBL" id="CAL1529145.1"/>
    </source>
</evidence>
<gene>
    <name evidence="1" type="ORF">GSLYS_00003300001</name>
</gene>
<reference evidence="1 2" key="1">
    <citation type="submission" date="2024-04" db="EMBL/GenBank/DDBJ databases">
        <authorList>
            <consortium name="Genoscope - CEA"/>
            <person name="William W."/>
        </authorList>
    </citation>
    <scope>NUCLEOTIDE SEQUENCE [LARGE SCALE GENOMIC DNA]</scope>
</reference>
<dbReference type="EMBL" id="CAXITT010000043">
    <property type="protein sequence ID" value="CAL1529145.1"/>
    <property type="molecule type" value="Genomic_DNA"/>
</dbReference>